<feature type="region of interest" description="Disordered" evidence="1">
    <location>
        <begin position="130"/>
        <end position="182"/>
    </location>
</feature>
<proteinExistence type="predicted"/>
<feature type="compositionally biased region" description="Polar residues" evidence="1">
    <location>
        <begin position="329"/>
        <end position="343"/>
    </location>
</feature>
<evidence type="ECO:0000256" key="1">
    <source>
        <dbReference type="SAM" id="MobiDB-lite"/>
    </source>
</evidence>
<dbReference type="RefSeq" id="WP_093105780.1">
    <property type="nucleotide sequence ID" value="NZ_FNOS01000002.1"/>
</dbReference>
<keyword evidence="5" id="KW-1185">Reference proteome</keyword>
<reference evidence="4 5" key="1">
    <citation type="submission" date="2016-10" db="EMBL/GenBank/DDBJ databases">
        <authorList>
            <person name="Varghese N."/>
            <person name="Submissions S."/>
        </authorList>
    </citation>
    <scope>NUCLEOTIDE SEQUENCE [LARGE SCALE GENOMIC DNA]</scope>
    <source>
        <strain evidence="4 5">DSM 20748</strain>
    </source>
</reference>
<protein>
    <submittedName>
        <fullName evidence="4">PH domain-containing protein</fullName>
    </submittedName>
</protein>
<feature type="domain" description="SHOCT" evidence="2">
    <location>
        <begin position="349"/>
        <end position="376"/>
    </location>
</feature>
<comment type="caution">
    <text evidence="4">The sequence shown here is derived from an EMBL/GenBank/DDBJ whole genome shotgun (WGS) entry which is preliminary data.</text>
</comment>
<feature type="compositionally biased region" description="Polar residues" evidence="1">
    <location>
        <begin position="130"/>
        <end position="139"/>
    </location>
</feature>
<dbReference type="InterPro" id="IPR018649">
    <property type="entry name" value="SHOCT"/>
</dbReference>
<dbReference type="EMBL" id="FNOS01000002">
    <property type="protein sequence ID" value="SDX61449.1"/>
    <property type="molecule type" value="Genomic_DNA"/>
</dbReference>
<name>A0A1H3D6Z6_9BACI</name>
<dbReference type="Proteomes" id="UP000198647">
    <property type="component" value="Unassembled WGS sequence"/>
</dbReference>
<accession>A0A1H3D6Z6</accession>
<organism evidence="4 5">
    <name type="scientific">Salimicrobium album</name>
    <dbReference type="NCBI Taxonomy" id="50717"/>
    <lineage>
        <taxon>Bacteria</taxon>
        <taxon>Bacillati</taxon>
        <taxon>Bacillota</taxon>
        <taxon>Bacilli</taxon>
        <taxon>Bacillales</taxon>
        <taxon>Bacillaceae</taxon>
        <taxon>Salimicrobium</taxon>
    </lineage>
</organism>
<feature type="compositionally biased region" description="Basic and acidic residues" evidence="1">
    <location>
        <begin position="141"/>
        <end position="154"/>
    </location>
</feature>
<feature type="compositionally biased region" description="Basic and acidic residues" evidence="1">
    <location>
        <begin position="165"/>
        <end position="182"/>
    </location>
</feature>
<evidence type="ECO:0000313" key="4">
    <source>
        <dbReference type="EMBL" id="SDX61449.1"/>
    </source>
</evidence>
<dbReference type="Pfam" id="PF14470">
    <property type="entry name" value="bPH_3"/>
    <property type="match status" value="2"/>
</dbReference>
<dbReference type="InterPro" id="IPR039519">
    <property type="entry name" value="YokE-like_PH"/>
</dbReference>
<feature type="region of interest" description="Disordered" evidence="1">
    <location>
        <begin position="323"/>
        <end position="343"/>
    </location>
</feature>
<feature type="domain" description="YokE-like PH" evidence="3">
    <location>
        <begin position="223"/>
        <end position="316"/>
    </location>
</feature>
<dbReference type="Pfam" id="PF09851">
    <property type="entry name" value="SHOCT"/>
    <property type="match status" value="1"/>
</dbReference>
<evidence type="ECO:0000313" key="5">
    <source>
        <dbReference type="Proteomes" id="UP000198647"/>
    </source>
</evidence>
<evidence type="ECO:0000259" key="2">
    <source>
        <dbReference type="Pfam" id="PF09851"/>
    </source>
</evidence>
<evidence type="ECO:0000259" key="3">
    <source>
        <dbReference type="Pfam" id="PF14470"/>
    </source>
</evidence>
<gene>
    <name evidence="4" type="ORF">SAMN04488081_0831</name>
</gene>
<sequence>MQNVDHVKEQLKPLGKINLVMISDSVKQLAILLEEDEQLLSSCISQKNELLTLTDSRLITTKQTVFKGDVYDIYENSTIKNVITNKKASYLLLTFSYEDSEVSFKLNNDKKTSHFLETFPKYIEGEAIEPQNSNTTMSRSKPIETTEEKNEKSSVLHKVKNSWKKASEEAESKGAEKKEIKKEKKEIRQKEIEYWYGTNPTFNEKTAVDLNTASFQYAKSSLLYKEETVLYAIPAEHNKTKKRKGILIATSNRLLFIMAGSTEQSVDQFEYEKMEGIYIRTEKFTTSDVYIVYNSSEKNFEKITNGRELDYFISIVKDKINDTSRKTPKPQSNNHLPSTPMTYTENKYTQLEKLGELKEKGVLTDKEFQMEKEKILNN</sequence>
<feature type="domain" description="YokE-like PH" evidence="3">
    <location>
        <begin position="33"/>
        <end position="110"/>
    </location>
</feature>